<feature type="non-terminal residue" evidence="2">
    <location>
        <position position="46"/>
    </location>
</feature>
<dbReference type="Proteomes" id="UP000287033">
    <property type="component" value="Unassembled WGS sequence"/>
</dbReference>
<protein>
    <submittedName>
        <fullName evidence="2">Uncharacterized protein</fullName>
    </submittedName>
</protein>
<feature type="compositionally biased region" description="Basic and acidic residues" evidence="1">
    <location>
        <begin position="10"/>
        <end position="23"/>
    </location>
</feature>
<evidence type="ECO:0000313" key="2">
    <source>
        <dbReference type="EMBL" id="GCC43700.1"/>
    </source>
</evidence>
<gene>
    <name evidence="2" type="ORF">chiPu_0027876</name>
</gene>
<organism evidence="2 3">
    <name type="scientific">Chiloscyllium punctatum</name>
    <name type="common">Brownbanded bambooshark</name>
    <name type="synonym">Hemiscyllium punctatum</name>
    <dbReference type="NCBI Taxonomy" id="137246"/>
    <lineage>
        <taxon>Eukaryota</taxon>
        <taxon>Metazoa</taxon>
        <taxon>Chordata</taxon>
        <taxon>Craniata</taxon>
        <taxon>Vertebrata</taxon>
        <taxon>Chondrichthyes</taxon>
        <taxon>Elasmobranchii</taxon>
        <taxon>Galeomorphii</taxon>
        <taxon>Galeoidea</taxon>
        <taxon>Orectolobiformes</taxon>
        <taxon>Hemiscylliidae</taxon>
        <taxon>Chiloscyllium</taxon>
    </lineage>
</organism>
<reference evidence="2 3" key="1">
    <citation type="journal article" date="2018" name="Nat. Ecol. Evol.">
        <title>Shark genomes provide insights into elasmobranch evolution and the origin of vertebrates.</title>
        <authorList>
            <person name="Hara Y"/>
            <person name="Yamaguchi K"/>
            <person name="Onimaru K"/>
            <person name="Kadota M"/>
            <person name="Koyanagi M"/>
            <person name="Keeley SD"/>
            <person name="Tatsumi K"/>
            <person name="Tanaka K"/>
            <person name="Motone F"/>
            <person name="Kageyama Y"/>
            <person name="Nozu R"/>
            <person name="Adachi N"/>
            <person name="Nishimura O"/>
            <person name="Nakagawa R"/>
            <person name="Tanegashima C"/>
            <person name="Kiyatake I"/>
            <person name="Matsumoto R"/>
            <person name="Murakumo K"/>
            <person name="Nishida K"/>
            <person name="Terakita A"/>
            <person name="Kuratani S"/>
            <person name="Sato K"/>
            <person name="Hyodo S Kuraku.S."/>
        </authorList>
    </citation>
    <scope>NUCLEOTIDE SEQUENCE [LARGE SCALE GENOMIC DNA]</scope>
</reference>
<comment type="caution">
    <text evidence="2">The sequence shown here is derived from an EMBL/GenBank/DDBJ whole genome shotgun (WGS) entry which is preliminary data.</text>
</comment>
<keyword evidence="3" id="KW-1185">Reference proteome</keyword>
<accession>A0A401TM02</accession>
<name>A0A401TM02_CHIPU</name>
<sequence>MEATSSRVAEPPRRSDQDQERDSTSTLHGVGGWTLPWEMLTISLRS</sequence>
<dbReference type="EMBL" id="BEZZ01116677">
    <property type="protein sequence ID" value="GCC43700.1"/>
    <property type="molecule type" value="Genomic_DNA"/>
</dbReference>
<dbReference type="AlphaFoldDB" id="A0A401TM02"/>
<feature type="region of interest" description="Disordered" evidence="1">
    <location>
        <begin position="1"/>
        <end position="31"/>
    </location>
</feature>
<proteinExistence type="predicted"/>
<evidence type="ECO:0000313" key="3">
    <source>
        <dbReference type="Proteomes" id="UP000287033"/>
    </source>
</evidence>
<evidence type="ECO:0000256" key="1">
    <source>
        <dbReference type="SAM" id="MobiDB-lite"/>
    </source>
</evidence>